<proteinExistence type="predicted"/>
<feature type="region of interest" description="Disordered" evidence="1">
    <location>
        <begin position="1"/>
        <end position="27"/>
    </location>
</feature>
<organism evidence="2 3">
    <name type="scientific">Rhipicephalus microplus</name>
    <name type="common">Cattle tick</name>
    <name type="synonym">Boophilus microplus</name>
    <dbReference type="NCBI Taxonomy" id="6941"/>
    <lineage>
        <taxon>Eukaryota</taxon>
        <taxon>Metazoa</taxon>
        <taxon>Ecdysozoa</taxon>
        <taxon>Arthropoda</taxon>
        <taxon>Chelicerata</taxon>
        <taxon>Arachnida</taxon>
        <taxon>Acari</taxon>
        <taxon>Parasitiformes</taxon>
        <taxon>Ixodida</taxon>
        <taxon>Ixodoidea</taxon>
        <taxon>Ixodidae</taxon>
        <taxon>Rhipicephalinae</taxon>
        <taxon>Rhipicephalus</taxon>
        <taxon>Boophilus</taxon>
    </lineage>
</organism>
<name>A0A9J6D3J1_RHIMP</name>
<evidence type="ECO:0000313" key="2">
    <source>
        <dbReference type="EMBL" id="KAH8008774.1"/>
    </source>
</evidence>
<gene>
    <name evidence="2" type="ORF">HPB51_004164</name>
</gene>
<keyword evidence="3" id="KW-1185">Reference proteome</keyword>
<accession>A0A9J6D3J1</accession>
<reference evidence="2" key="1">
    <citation type="journal article" date="2020" name="Cell">
        <title>Large-Scale Comparative Analyses of Tick Genomes Elucidate Their Genetic Diversity and Vector Capacities.</title>
        <authorList>
            <consortium name="Tick Genome and Microbiome Consortium (TIGMIC)"/>
            <person name="Jia N."/>
            <person name="Wang J."/>
            <person name="Shi W."/>
            <person name="Du L."/>
            <person name="Sun Y."/>
            <person name="Zhan W."/>
            <person name="Jiang J.F."/>
            <person name="Wang Q."/>
            <person name="Zhang B."/>
            <person name="Ji P."/>
            <person name="Bell-Sakyi L."/>
            <person name="Cui X.M."/>
            <person name="Yuan T.T."/>
            <person name="Jiang B.G."/>
            <person name="Yang W.F."/>
            <person name="Lam T.T."/>
            <person name="Chang Q.C."/>
            <person name="Ding S.J."/>
            <person name="Wang X.J."/>
            <person name="Zhu J.G."/>
            <person name="Ruan X.D."/>
            <person name="Zhao L."/>
            <person name="Wei J.T."/>
            <person name="Ye R.Z."/>
            <person name="Que T.C."/>
            <person name="Du C.H."/>
            <person name="Zhou Y.H."/>
            <person name="Cheng J.X."/>
            <person name="Dai P.F."/>
            <person name="Guo W.B."/>
            <person name="Han X.H."/>
            <person name="Huang E.J."/>
            <person name="Li L.F."/>
            <person name="Wei W."/>
            <person name="Gao Y.C."/>
            <person name="Liu J.Z."/>
            <person name="Shao H.Z."/>
            <person name="Wang X."/>
            <person name="Wang C.C."/>
            <person name="Yang T.C."/>
            <person name="Huo Q.B."/>
            <person name="Li W."/>
            <person name="Chen H.Y."/>
            <person name="Chen S.E."/>
            <person name="Zhou L.G."/>
            <person name="Ni X.B."/>
            <person name="Tian J.H."/>
            <person name="Sheng Y."/>
            <person name="Liu T."/>
            <person name="Pan Y.S."/>
            <person name="Xia L.Y."/>
            <person name="Li J."/>
            <person name="Zhao F."/>
            <person name="Cao W.C."/>
        </authorList>
    </citation>
    <scope>NUCLEOTIDE SEQUENCE</scope>
    <source>
        <strain evidence="2">Rmic-2018</strain>
    </source>
</reference>
<reference evidence="2" key="2">
    <citation type="submission" date="2021-09" db="EMBL/GenBank/DDBJ databases">
        <authorList>
            <person name="Jia N."/>
            <person name="Wang J."/>
            <person name="Shi W."/>
            <person name="Du L."/>
            <person name="Sun Y."/>
            <person name="Zhan W."/>
            <person name="Jiang J."/>
            <person name="Wang Q."/>
            <person name="Zhang B."/>
            <person name="Ji P."/>
            <person name="Sakyi L.B."/>
            <person name="Cui X."/>
            <person name="Yuan T."/>
            <person name="Jiang B."/>
            <person name="Yang W."/>
            <person name="Lam T.T.-Y."/>
            <person name="Chang Q."/>
            <person name="Ding S."/>
            <person name="Wang X."/>
            <person name="Zhu J."/>
            <person name="Ruan X."/>
            <person name="Zhao L."/>
            <person name="Wei J."/>
            <person name="Que T."/>
            <person name="Du C."/>
            <person name="Cheng J."/>
            <person name="Dai P."/>
            <person name="Han X."/>
            <person name="Huang E."/>
            <person name="Gao Y."/>
            <person name="Liu J."/>
            <person name="Shao H."/>
            <person name="Ye R."/>
            <person name="Li L."/>
            <person name="Wei W."/>
            <person name="Wang X."/>
            <person name="Wang C."/>
            <person name="Huo Q."/>
            <person name="Li W."/>
            <person name="Guo W."/>
            <person name="Chen H."/>
            <person name="Chen S."/>
            <person name="Zhou L."/>
            <person name="Zhou L."/>
            <person name="Ni X."/>
            <person name="Tian J."/>
            <person name="Zhou Y."/>
            <person name="Sheng Y."/>
            <person name="Liu T."/>
            <person name="Pan Y."/>
            <person name="Xia L."/>
            <person name="Li J."/>
            <person name="Zhao F."/>
            <person name="Cao W."/>
        </authorList>
    </citation>
    <scope>NUCLEOTIDE SEQUENCE</scope>
    <source>
        <strain evidence="2">Rmic-2018</strain>
        <tissue evidence="2">Larvae</tissue>
    </source>
</reference>
<dbReference type="EMBL" id="JABSTU010000011">
    <property type="protein sequence ID" value="KAH8008774.1"/>
    <property type="molecule type" value="Genomic_DNA"/>
</dbReference>
<dbReference type="Proteomes" id="UP000821866">
    <property type="component" value="Chromosome 9"/>
</dbReference>
<evidence type="ECO:0000313" key="3">
    <source>
        <dbReference type="Proteomes" id="UP000821866"/>
    </source>
</evidence>
<evidence type="ECO:0000256" key="1">
    <source>
        <dbReference type="SAM" id="MobiDB-lite"/>
    </source>
</evidence>
<feature type="compositionally biased region" description="Polar residues" evidence="1">
    <location>
        <begin position="1"/>
        <end position="12"/>
    </location>
</feature>
<dbReference type="AlphaFoldDB" id="A0A9J6D3J1"/>
<dbReference type="VEuPathDB" id="VectorBase:LOC119164627"/>
<sequence>MPCNSQASSGDAATSGGRRAANATGAFKNRVVKASRMPQLPEEHPKIIIRPRGGLNLSKVSTTAIGTALIKTSGLTAQQANEDVVCPNFTQNIIVVSTSEPDNAARYVRIKSFKIVKAEYEVNAYETAPHATCKGVIRQVDIRDSQSAITTNIVHERNPLASAAKRIKTGLSHRPLQRTACAKVCASRTDLGPAEINVTGRDRLRRRPWRRQAYTRAPETAQLSELLVIPTPLATQQEQPLQVDRSAGELRIRSTWCHAGCWDHLGR</sequence>
<comment type="caution">
    <text evidence="2">The sequence shown here is derived from an EMBL/GenBank/DDBJ whole genome shotgun (WGS) entry which is preliminary data.</text>
</comment>
<protein>
    <submittedName>
        <fullName evidence="2">Uncharacterized protein</fullName>
    </submittedName>
</protein>